<dbReference type="RefSeq" id="WP_004846345.1">
    <property type="nucleotide sequence ID" value="NZ_AP028249.1"/>
</dbReference>
<name>A0A174CK88_9FIRM</name>
<dbReference type="AlphaFoldDB" id="A0A174CK88"/>
<evidence type="ECO:0000256" key="2">
    <source>
        <dbReference type="ARBA" id="ARBA00005417"/>
    </source>
</evidence>
<comment type="function">
    <text evidence="10">Probably part of an ABC transporter complex. Responsible for energy coupling to the transport system.</text>
</comment>
<evidence type="ECO:0000256" key="5">
    <source>
        <dbReference type="ARBA" id="ARBA00022737"/>
    </source>
</evidence>
<dbReference type="SMART" id="SM00382">
    <property type="entry name" value="AAA"/>
    <property type="match status" value="2"/>
</dbReference>
<dbReference type="PANTHER" id="PTHR43553:SF23">
    <property type="entry name" value="ABC TRANSPORTER ATP-BINDING COMPONENT"/>
    <property type="match status" value="1"/>
</dbReference>
<accession>A0A174CK88</accession>
<dbReference type="PANTHER" id="PTHR43553">
    <property type="entry name" value="HEAVY METAL TRANSPORTER"/>
    <property type="match status" value="1"/>
</dbReference>
<evidence type="ECO:0000256" key="9">
    <source>
        <dbReference type="ARBA" id="ARBA00023136"/>
    </source>
</evidence>
<keyword evidence="4" id="KW-1003">Cell membrane</keyword>
<dbReference type="Pfam" id="PF00005">
    <property type="entry name" value="ABC_tran"/>
    <property type="match status" value="2"/>
</dbReference>
<dbReference type="GO" id="GO:0042626">
    <property type="term" value="F:ATPase-coupled transmembrane transporter activity"/>
    <property type="evidence" value="ECO:0007669"/>
    <property type="project" value="TreeGrafter"/>
</dbReference>
<comment type="similarity">
    <text evidence="2">Belongs to the ABC transporter superfamily.</text>
</comment>
<proteinExistence type="inferred from homology"/>
<keyword evidence="11" id="KW-0378">Hydrolase</keyword>
<keyword evidence="7 11" id="KW-0067">ATP-binding</keyword>
<keyword evidence="6" id="KW-0547">Nucleotide-binding</keyword>
<dbReference type="PROSITE" id="PS50893">
    <property type="entry name" value="ABC_TRANSPORTER_2"/>
    <property type="match status" value="2"/>
</dbReference>
<dbReference type="GO" id="GO:0016887">
    <property type="term" value="F:ATP hydrolysis activity"/>
    <property type="evidence" value="ECO:0007669"/>
    <property type="project" value="InterPro"/>
</dbReference>
<evidence type="ECO:0000256" key="4">
    <source>
        <dbReference type="ARBA" id="ARBA00022475"/>
    </source>
</evidence>
<evidence type="ECO:0000256" key="6">
    <source>
        <dbReference type="ARBA" id="ARBA00022741"/>
    </source>
</evidence>
<evidence type="ECO:0000256" key="3">
    <source>
        <dbReference type="ARBA" id="ARBA00022448"/>
    </source>
</evidence>
<keyword evidence="8" id="KW-1278">Translocase</keyword>
<dbReference type="Gene3D" id="3.40.50.300">
    <property type="entry name" value="P-loop containing nucleotide triphosphate hydrolases"/>
    <property type="match status" value="2"/>
</dbReference>
<dbReference type="EMBL" id="CYZO01000021">
    <property type="protein sequence ID" value="CUO13792.1"/>
    <property type="molecule type" value="Genomic_DNA"/>
</dbReference>
<evidence type="ECO:0000313" key="12">
    <source>
        <dbReference type="Proteomes" id="UP000095787"/>
    </source>
</evidence>
<dbReference type="Proteomes" id="UP000095787">
    <property type="component" value="Unassembled WGS sequence"/>
</dbReference>
<keyword evidence="5" id="KW-0677">Repeat</keyword>
<dbReference type="CDD" id="cd03225">
    <property type="entry name" value="ABC_cobalt_CbiO_domain1"/>
    <property type="match status" value="1"/>
</dbReference>
<evidence type="ECO:0000256" key="8">
    <source>
        <dbReference type="ARBA" id="ARBA00022967"/>
    </source>
</evidence>
<dbReference type="InterPro" id="IPR027417">
    <property type="entry name" value="P-loop_NTPase"/>
</dbReference>
<dbReference type="GO" id="GO:0005524">
    <property type="term" value="F:ATP binding"/>
    <property type="evidence" value="ECO:0007669"/>
    <property type="project" value="UniProtKB-KW"/>
</dbReference>
<keyword evidence="3" id="KW-0813">Transport</keyword>
<organism evidence="11 12">
    <name type="scientific">[Ruminococcus] torques</name>
    <dbReference type="NCBI Taxonomy" id="33039"/>
    <lineage>
        <taxon>Bacteria</taxon>
        <taxon>Bacillati</taxon>
        <taxon>Bacillota</taxon>
        <taxon>Clostridia</taxon>
        <taxon>Lachnospirales</taxon>
        <taxon>Lachnospiraceae</taxon>
        <taxon>Mediterraneibacter</taxon>
    </lineage>
</organism>
<dbReference type="SUPFAM" id="SSF52540">
    <property type="entry name" value="P-loop containing nucleoside triphosphate hydrolases"/>
    <property type="match status" value="2"/>
</dbReference>
<evidence type="ECO:0000313" key="11">
    <source>
        <dbReference type="EMBL" id="CUO13792.1"/>
    </source>
</evidence>
<evidence type="ECO:0000256" key="10">
    <source>
        <dbReference type="ARBA" id="ARBA00025157"/>
    </source>
</evidence>
<comment type="subcellular location">
    <subcellularLocation>
        <location evidence="1">Cell membrane</location>
        <topology evidence="1">Peripheral membrane protein</topology>
    </subcellularLocation>
</comment>
<dbReference type="EC" id="3.6.3.-" evidence="11"/>
<gene>
    <name evidence="11" type="primary">ykoD_3</name>
    <name evidence="11" type="ORF">ERS852456_01705</name>
</gene>
<sequence length="469" mass="53692">MFACRNLNLSYKGNKILKDIHFHIPEGTVFCITGESGSGKSSLLKVINGIIPEITEAEISGEIKLNDMRLNEMDIAQRSRYISTVYQNPKTQFYCVESTDELAFPLENRNLPKDEMVKIIKKYTELLDTEKLLNRNIFSLSGGEKQLMAITSVMTMDNQVYLFDEPSASLDHHSIGLLKKCIAELKRKGKIVIIAEHRLYYLKEIMDYLAVLKEGKLEMISVEDLDHDKICRLKETYALRSFEEIRKEELLSDNPCYQIQMLNKTKNGEKDKNILKCKNFAQSFKNTKIMDIGEIGFSEGIYFIIGENGVGKSTFIKKMAKLLKGKGKSFYCGNEIKRSYEYISMVMQDVNYQIFTESVWSEISIVSQDDAKKERVLKELMLYDKKDSHPQSLSGGEKQRLMIALAIVSLKPIVILDEPTSGLCKGQMASTVKYLQKMKEEGKTVIVITHDYEFIKECKGVVYEFLNTI</sequence>
<reference evidence="11 12" key="1">
    <citation type="submission" date="2015-09" db="EMBL/GenBank/DDBJ databases">
        <authorList>
            <consortium name="Pathogen Informatics"/>
        </authorList>
    </citation>
    <scope>NUCLEOTIDE SEQUENCE [LARGE SCALE GENOMIC DNA]</scope>
    <source>
        <strain evidence="11 12">2789STDY5834841</strain>
    </source>
</reference>
<dbReference type="PROSITE" id="PS00211">
    <property type="entry name" value="ABC_TRANSPORTER_1"/>
    <property type="match status" value="1"/>
</dbReference>
<dbReference type="InterPro" id="IPR003593">
    <property type="entry name" value="AAA+_ATPase"/>
</dbReference>
<dbReference type="InterPro" id="IPR003439">
    <property type="entry name" value="ABC_transporter-like_ATP-bd"/>
</dbReference>
<protein>
    <submittedName>
        <fullName evidence="11">Putative HMP/thiamine import ATP-binding protein YkoD</fullName>
        <ecNumber evidence="11">3.6.3.-</ecNumber>
    </submittedName>
</protein>
<dbReference type="InterPro" id="IPR050095">
    <property type="entry name" value="ECF_ABC_transporter_ATP-bd"/>
</dbReference>
<evidence type="ECO:0000256" key="7">
    <source>
        <dbReference type="ARBA" id="ARBA00022840"/>
    </source>
</evidence>
<evidence type="ECO:0000256" key="1">
    <source>
        <dbReference type="ARBA" id="ARBA00004202"/>
    </source>
</evidence>
<dbReference type="GO" id="GO:0043190">
    <property type="term" value="C:ATP-binding cassette (ABC) transporter complex"/>
    <property type="evidence" value="ECO:0007669"/>
    <property type="project" value="TreeGrafter"/>
</dbReference>
<dbReference type="InterPro" id="IPR017871">
    <property type="entry name" value="ABC_transporter-like_CS"/>
</dbReference>
<dbReference type="InterPro" id="IPR015856">
    <property type="entry name" value="ABC_transpr_CbiO/EcfA_su"/>
</dbReference>
<keyword evidence="9" id="KW-0472">Membrane</keyword>